<keyword evidence="2" id="KW-1185">Reference proteome</keyword>
<accession>A0A6M1T9E3</accession>
<evidence type="ECO:0000313" key="1">
    <source>
        <dbReference type="EMBL" id="NGP76833.1"/>
    </source>
</evidence>
<organism evidence="1 2">
    <name type="scientific">Halalkalibaculum roseum</name>
    <dbReference type="NCBI Taxonomy" id="2709311"/>
    <lineage>
        <taxon>Bacteria</taxon>
        <taxon>Pseudomonadati</taxon>
        <taxon>Balneolota</taxon>
        <taxon>Balneolia</taxon>
        <taxon>Balneolales</taxon>
        <taxon>Balneolaceae</taxon>
        <taxon>Halalkalibaculum</taxon>
    </lineage>
</organism>
<reference evidence="1 2" key="1">
    <citation type="submission" date="2020-02" db="EMBL/GenBank/DDBJ databases">
        <title>Balneolaceae bacterium YR4-1, complete genome.</title>
        <authorList>
            <person name="Li Y."/>
            <person name="Wu S."/>
        </authorList>
    </citation>
    <scope>NUCLEOTIDE SEQUENCE [LARGE SCALE GENOMIC DNA]</scope>
    <source>
        <strain evidence="1 2">YR4-1</strain>
    </source>
</reference>
<comment type="caution">
    <text evidence="1">The sequence shown here is derived from an EMBL/GenBank/DDBJ whole genome shotgun (WGS) entry which is preliminary data.</text>
</comment>
<evidence type="ECO:0000313" key="2">
    <source>
        <dbReference type="Proteomes" id="UP000473278"/>
    </source>
</evidence>
<protein>
    <submittedName>
        <fullName evidence="1">Uncharacterized protein</fullName>
    </submittedName>
</protein>
<gene>
    <name evidence="1" type="ORF">G3570_09330</name>
</gene>
<dbReference type="EMBL" id="JAALLT010000003">
    <property type="protein sequence ID" value="NGP76833.1"/>
    <property type="molecule type" value="Genomic_DNA"/>
</dbReference>
<sequence>MALEHQEITDGNRLISQFMGSTIKINQDDVKDIPLAFLKLEDMKFHVAWKWLMPVVIKIEDDLGYSITIKNKTCRVTVDEDTAFESEEQTKMEAVWKAVVQFLEWNKENS</sequence>
<proteinExistence type="predicted"/>
<dbReference type="Proteomes" id="UP000473278">
    <property type="component" value="Unassembled WGS sequence"/>
</dbReference>
<dbReference type="AlphaFoldDB" id="A0A6M1T9E3"/>
<dbReference type="RefSeq" id="WP_165141619.1">
    <property type="nucleotide sequence ID" value="NZ_JAALLT010000003.1"/>
</dbReference>
<name>A0A6M1T9E3_9BACT</name>